<dbReference type="RefSeq" id="WP_263734294.1">
    <property type="nucleotide sequence ID" value="NZ_JAOWKY010000001.1"/>
</dbReference>
<evidence type="ECO:0000313" key="4">
    <source>
        <dbReference type="Proteomes" id="UP001652542"/>
    </source>
</evidence>
<name>A0ABT2ZC92_9RHOB</name>
<gene>
    <name evidence="3" type="ORF">OEW28_08660</name>
</gene>
<dbReference type="EMBL" id="JAOWKY010000001">
    <property type="protein sequence ID" value="MCV2868698.1"/>
    <property type="molecule type" value="Genomic_DNA"/>
</dbReference>
<feature type="signal peptide" evidence="2">
    <location>
        <begin position="1"/>
        <end position="19"/>
    </location>
</feature>
<dbReference type="Proteomes" id="UP001652542">
    <property type="component" value="Unassembled WGS sequence"/>
</dbReference>
<keyword evidence="4" id="KW-1185">Reference proteome</keyword>
<keyword evidence="1" id="KW-1133">Transmembrane helix</keyword>
<evidence type="ECO:0000256" key="2">
    <source>
        <dbReference type="SAM" id="SignalP"/>
    </source>
</evidence>
<protein>
    <recommendedName>
        <fullName evidence="5">Peptidase M23</fullName>
    </recommendedName>
</protein>
<feature type="chain" id="PRO_5045367408" description="Peptidase M23" evidence="2">
    <location>
        <begin position="20"/>
        <end position="63"/>
    </location>
</feature>
<keyword evidence="1" id="KW-0472">Membrane</keyword>
<evidence type="ECO:0000313" key="3">
    <source>
        <dbReference type="EMBL" id="MCV2868698.1"/>
    </source>
</evidence>
<evidence type="ECO:0008006" key="5">
    <source>
        <dbReference type="Google" id="ProtNLM"/>
    </source>
</evidence>
<accession>A0ABT2ZC92</accession>
<organism evidence="3 4">
    <name type="scientific">Albidovulum marisflavi</name>
    <dbReference type="NCBI Taxonomy" id="2984159"/>
    <lineage>
        <taxon>Bacteria</taxon>
        <taxon>Pseudomonadati</taxon>
        <taxon>Pseudomonadota</taxon>
        <taxon>Alphaproteobacteria</taxon>
        <taxon>Rhodobacterales</taxon>
        <taxon>Paracoccaceae</taxon>
        <taxon>Albidovulum</taxon>
    </lineage>
</organism>
<proteinExistence type="predicted"/>
<feature type="transmembrane region" description="Helical" evidence="1">
    <location>
        <begin position="35"/>
        <end position="57"/>
    </location>
</feature>
<keyword evidence="2" id="KW-0732">Signal</keyword>
<evidence type="ECO:0000256" key="1">
    <source>
        <dbReference type="SAM" id="Phobius"/>
    </source>
</evidence>
<sequence length="63" mass="6237">MRRAALTLISVLPASEALADPGGHVHPHGSEIWFAVLGAAAALGAVGLIRVASAALARAKAGK</sequence>
<comment type="caution">
    <text evidence="3">The sequence shown here is derived from an EMBL/GenBank/DDBJ whole genome shotgun (WGS) entry which is preliminary data.</text>
</comment>
<reference evidence="3 4" key="1">
    <citation type="submission" date="2022-10" db="EMBL/GenBank/DDBJ databases">
        <title>Defluviimonas sp. nov., isolated from ocean surface water.</title>
        <authorList>
            <person name="He W."/>
            <person name="Wang L."/>
            <person name="Zhang D.-F."/>
        </authorList>
    </citation>
    <scope>NUCLEOTIDE SEQUENCE [LARGE SCALE GENOMIC DNA]</scope>
    <source>
        <strain evidence="3 4">WL0002</strain>
    </source>
</reference>
<keyword evidence="1" id="KW-0812">Transmembrane</keyword>